<comment type="caution">
    <text evidence="2">The sequence shown here is derived from an EMBL/GenBank/DDBJ whole genome shotgun (WGS) entry which is preliminary data.</text>
</comment>
<dbReference type="EMBL" id="JAKKPZ010000006">
    <property type="protein sequence ID" value="KAI1720107.1"/>
    <property type="molecule type" value="Genomic_DNA"/>
</dbReference>
<keyword evidence="1" id="KW-1133">Transmembrane helix</keyword>
<feature type="transmembrane region" description="Helical" evidence="1">
    <location>
        <begin position="103"/>
        <end position="123"/>
    </location>
</feature>
<keyword evidence="3" id="KW-1185">Reference proteome</keyword>
<dbReference type="Proteomes" id="UP001201812">
    <property type="component" value="Unassembled WGS sequence"/>
</dbReference>
<keyword evidence="1" id="KW-0472">Membrane</keyword>
<organism evidence="2 3">
    <name type="scientific">Ditylenchus destructor</name>
    <dbReference type="NCBI Taxonomy" id="166010"/>
    <lineage>
        <taxon>Eukaryota</taxon>
        <taxon>Metazoa</taxon>
        <taxon>Ecdysozoa</taxon>
        <taxon>Nematoda</taxon>
        <taxon>Chromadorea</taxon>
        <taxon>Rhabditida</taxon>
        <taxon>Tylenchina</taxon>
        <taxon>Tylenchomorpha</taxon>
        <taxon>Sphaerularioidea</taxon>
        <taxon>Anguinidae</taxon>
        <taxon>Anguininae</taxon>
        <taxon>Ditylenchus</taxon>
    </lineage>
</organism>
<feature type="transmembrane region" description="Helical" evidence="1">
    <location>
        <begin position="41"/>
        <end position="66"/>
    </location>
</feature>
<accession>A0AAD4N7B9</accession>
<dbReference type="AlphaFoldDB" id="A0AAD4N7B9"/>
<keyword evidence="1" id="KW-0812">Transmembrane</keyword>
<evidence type="ECO:0000313" key="2">
    <source>
        <dbReference type="EMBL" id="KAI1720107.1"/>
    </source>
</evidence>
<evidence type="ECO:0000313" key="3">
    <source>
        <dbReference type="Proteomes" id="UP001201812"/>
    </source>
</evidence>
<gene>
    <name evidence="2" type="ORF">DdX_05480</name>
</gene>
<name>A0AAD4N7B9_9BILA</name>
<proteinExistence type="predicted"/>
<evidence type="ECO:0000256" key="1">
    <source>
        <dbReference type="SAM" id="Phobius"/>
    </source>
</evidence>
<reference evidence="2" key="1">
    <citation type="submission" date="2022-01" db="EMBL/GenBank/DDBJ databases">
        <title>Genome Sequence Resource for Two Populations of Ditylenchus destructor, the Migratory Endoparasitic Phytonematode.</title>
        <authorList>
            <person name="Zhang H."/>
            <person name="Lin R."/>
            <person name="Xie B."/>
        </authorList>
    </citation>
    <scope>NUCLEOTIDE SEQUENCE</scope>
    <source>
        <strain evidence="2">BazhouSP</strain>
    </source>
</reference>
<sequence>MDYQVVLAGEMVLLITGETGVAMLHGWTEGVGYAMRPFYTPMWTCAILMILIFALILSLFFVFVGLHFNRPSIIKHHVIALYAAWPLALCVIVGGIITGAPFLVGFVLFLYFSSLLPFAYIYGNAEWKAAELSAH</sequence>
<feature type="transmembrane region" description="Helical" evidence="1">
    <location>
        <begin position="78"/>
        <end position="97"/>
    </location>
</feature>
<protein>
    <submittedName>
        <fullName evidence="2">Uncharacterized protein</fullName>
    </submittedName>
</protein>